<evidence type="ECO:0000313" key="3">
    <source>
        <dbReference type="Proteomes" id="UP000680132"/>
    </source>
</evidence>
<dbReference type="Proteomes" id="UP000680132">
    <property type="component" value="Unassembled WGS sequence"/>
</dbReference>
<gene>
    <name evidence="2" type="ORF">J5V96_03835</name>
</gene>
<dbReference type="RefSeq" id="WP_208500292.1">
    <property type="nucleotide sequence ID" value="NZ_JAGFOA010000001.1"/>
</dbReference>
<organism evidence="2 3">
    <name type="scientific">Microbacterium stercoris</name>
    <dbReference type="NCBI Taxonomy" id="2820289"/>
    <lineage>
        <taxon>Bacteria</taxon>
        <taxon>Bacillati</taxon>
        <taxon>Actinomycetota</taxon>
        <taxon>Actinomycetes</taxon>
        <taxon>Micrococcales</taxon>
        <taxon>Microbacteriaceae</taxon>
        <taxon>Microbacterium</taxon>
    </lineage>
</organism>
<accession>A0A939TT60</accession>
<evidence type="ECO:0008006" key="4">
    <source>
        <dbReference type="Google" id="ProtNLM"/>
    </source>
</evidence>
<keyword evidence="1" id="KW-0812">Transmembrane</keyword>
<proteinExistence type="predicted"/>
<feature type="transmembrane region" description="Helical" evidence="1">
    <location>
        <begin position="132"/>
        <end position="155"/>
    </location>
</feature>
<dbReference type="EMBL" id="JAGFOA010000001">
    <property type="protein sequence ID" value="MBO3662639.1"/>
    <property type="molecule type" value="Genomic_DNA"/>
</dbReference>
<dbReference type="AlphaFoldDB" id="A0A939TT60"/>
<feature type="transmembrane region" description="Helical" evidence="1">
    <location>
        <begin position="181"/>
        <end position="214"/>
    </location>
</feature>
<sequence>MSRIASRARIAERDARRGVASGAGPAPASWVPPRNPGAHGLLGLLGEVMLTGVLVTLVSLPVVTLPIALAAGARHLRRHIAAEESGLGLFWRDVAASLRWGWGVGVGALALALVLLLDVDIAGSGALPGGELIALVGWLGLGALGTALLLIAGAWDPATGWRAAVRQVPARAAADPAGAVYLFIAAAFVAIATWALIPLLVPALGLAALAVVAVPERAARKRRLAAAETSEV</sequence>
<evidence type="ECO:0000256" key="1">
    <source>
        <dbReference type="SAM" id="Phobius"/>
    </source>
</evidence>
<feature type="transmembrane region" description="Helical" evidence="1">
    <location>
        <begin position="44"/>
        <end position="69"/>
    </location>
</feature>
<comment type="caution">
    <text evidence="2">The sequence shown here is derived from an EMBL/GenBank/DDBJ whole genome shotgun (WGS) entry which is preliminary data.</text>
</comment>
<evidence type="ECO:0000313" key="2">
    <source>
        <dbReference type="EMBL" id="MBO3662639.1"/>
    </source>
</evidence>
<keyword evidence="3" id="KW-1185">Reference proteome</keyword>
<keyword evidence="1" id="KW-1133">Transmembrane helix</keyword>
<protein>
    <recommendedName>
        <fullName evidence="4">DUF624 domain-containing protein</fullName>
    </recommendedName>
</protein>
<feature type="transmembrane region" description="Helical" evidence="1">
    <location>
        <begin position="100"/>
        <end position="120"/>
    </location>
</feature>
<reference evidence="2" key="1">
    <citation type="submission" date="2021-03" db="EMBL/GenBank/DDBJ databases">
        <title>Microbacterium sp. nov., a novel actinobacterium isolated from cow dung.</title>
        <authorList>
            <person name="Zhang L."/>
        </authorList>
    </citation>
    <scope>NUCLEOTIDE SEQUENCE</scope>
    <source>
        <strain evidence="2">NEAU-LLB</strain>
    </source>
</reference>
<name>A0A939TT60_9MICO</name>
<keyword evidence="1" id="KW-0472">Membrane</keyword>